<feature type="domain" description="Peptidoglycan beta-N-acetylmuramidase NamZ N-terminal" evidence="1">
    <location>
        <begin position="1"/>
        <end position="70"/>
    </location>
</feature>
<gene>
    <name evidence="3" type="ORF">COB21_05670</name>
</gene>
<dbReference type="GO" id="GO:0033922">
    <property type="term" value="F:peptidoglycan beta-N-acetylmuramidase activity"/>
    <property type="evidence" value="ECO:0007669"/>
    <property type="project" value="InterPro"/>
</dbReference>
<dbReference type="Pfam" id="PF20732">
    <property type="entry name" value="NamZ_C"/>
    <property type="match status" value="1"/>
</dbReference>
<comment type="caution">
    <text evidence="3">The sequence shown here is derived from an EMBL/GenBank/DDBJ whole genome shotgun (WGS) entry which is preliminary data.</text>
</comment>
<evidence type="ECO:0000313" key="3">
    <source>
        <dbReference type="EMBL" id="PCI75458.1"/>
    </source>
</evidence>
<feature type="non-terminal residue" evidence="3">
    <location>
        <position position="1"/>
    </location>
</feature>
<evidence type="ECO:0000313" key="4">
    <source>
        <dbReference type="Proteomes" id="UP000218775"/>
    </source>
</evidence>
<evidence type="ECO:0008006" key="5">
    <source>
        <dbReference type="Google" id="ProtNLM"/>
    </source>
</evidence>
<accession>A0A2A4WYG7</accession>
<dbReference type="Gene3D" id="3.90.1150.140">
    <property type="match status" value="1"/>
</dbReference>
<protein>
    <recommendedName>
        <fullName evidence="5">DUF1343 domain-containing protein</fullName>
    </recommendedName>
</protein>
<sequence>LEKKFRSYIGYIDVPYCHGMTVGELARFFNQEYKVGCKLTVIPMLRWKRSMTYADTGLTWIPTSPHIPEKDTPLYYATTGMMGELEMVNIGVGYTLPFKLVGAPWIHADEYAQKLNEQKLEGVTFIPFHFKPFYGRFKGEFCQGVLINITNTKIYRPQKVQCVLLGLLKSLYPAHVKEKIQHLKPGKKTLFCKACGSEKILTLMLQEEFPSWKMVDFQQNSMKDFHAKRKQYLLY</sequence>
<dbReference type="PANTHER" id="PTHR42915">
    <property type="entry name" value="HYPOTHETICAL 460 KDA PROTEIN IN FEUA-SIGW INTERGENIC REGION [PRECURSOR]"/>
    <property type="match status" value="1"/>
</dbReference>
<dbReference type="Pfam" id="PF07075">
    <property type="entry name" value="NamZ_N"/>
    <property type="match status" value="1"/>
</dbReference>
<dbReference type="Gene3D" id="3.40.50.12170">
    <property type="entry name" value="Uncharacterised protein PF07075, DUF1343"/>
    <property type="match status" value="1"/>
</dbReference>
<dbReference type="PANTHER" id="PTHR42915:SF1">
    <property type="entry name" value="PEPTIDOGLYCAN BETA-N-ACETYLMURAMIDASE NAMZ"/>
    <property type="match status" value="1"/>
</dbReference>
<dbReference type="InterPro" id="IPR048503">
    <property type="entry name" value="NamZ_C"/>
</dbReference>
<dbReference type="Proteomes" id="UP000218775">
    <property type="component" value="Unassembled WGS sequence"/>
</dbReference>
<dbReference type="AlphaFoldDB" id="A0A2A4WYG7"/>
<proteinExistence type="predicted"/>
<dbReference type="InterPro" id="IPR008302">
    <property type="entry name" value="NamZ"/>
</dbReference>
<evidence type="ECO:0000259" key="2">
    <source>
        <dbReference type="Pfam" id="PF20732"/>
    </source>
</evidence>
<organism evidence="3 4">
    <name type="scientific">Aerophobetes bacterium</name>
    <dbReference type="NCBI Taxonomy" id="2030807"/>
    <lineage>
        <taxon>Bacteria</taxon>
        <taxon>Candidatus Aerophobota</taxon>
    </lineage>
</organism>
<dbReference type="InterPro" id="IPR048502">
    <property type="entry name" value="NamZ_N"/>
</dbReference>
<evidence type="ECO:0000259" key="1">
    <source>
        <dbReference type="Pfam" id="PF07075"/>
    </source>
</evidence>
<feature type="domain" description="Peptidoglycan beta-N-acetylmuramidase NamZ C-terminal" evidence="2">
    <location>
        <begin position="74"/>
        <end position="235"/>
    </location>
</feature>
<reference evidence="4" key="1">
    <citation type="submission" date="2017-08" db="EMBL/GenBank/DDBJ databases">
        <title>A dynamic microbial community with high functional redundancy inhabits the cold, oxic subseafloor aquifer.</title>
        <authorList>
            <person name="Tully B.J."/>
            <person name="Wheat C.G."/>
            <person name="Glazer B.T."/>
            <person name="Huber J.A."/>
        </authorList>
    </citation>
    <scope>NUCLEOTIDE SEQUENCE [LARGE SCALE GENOMIC DNA]</scope>
</reference>
<name>A0A2A4WYG7_UNCAE</name>
<dbReference type="EMBL" id="NVUK01000047">
    <property type="protein sequence ID" value="PCI75458.1"/>
    <property type="molecule type" value="Genomic_DNA"/>
</dbReference>